<organism evidence="2 3">
    <name type="scientific">Rhizoctonia solani 123E</name>
    <dbReference type="NCBI Taxonomy" id="1423351"/>
    <lineage>
        <taxon>Eukaryota</taxon>
        <taxon>Fungi</taxon>
        <taxon>Dikarya</taxon>
        <taxon>Basidiomycota</taxon>
        <taxon>Agaricomycotina</taxon>
        <taxon>Agaricomycetes</taxon>
        <taxon>Cantharellales</taxon>
        <taxon>Ceratobasidiaceae</taxon>
        <taxon>Rhizoctonia</taxon>
    </lineage>
</organism>
<proteinExistence type="predicted"/>
<keyword evidence="3" id="KW-1185">Reference proteome</keyword>
<dbReference type="AlphaFoldDB" id="A0A074RXQ3"/>
<feature type="transmembrane region" description="Helical" evidence="1">
    <location>
        <begin position="56"/>
        <end position="76"/>
    </location>
</feature>
<evidence type="ECO:0000313" key="2">
    <source>
        <dbReference type="EMBL" id="KEP51871.1"/>
    </source>
</evidence>
<name>A0A074RXQ3_9AGAM</name>
<dbReference type="Proteomes" id="UP000027456">
    <property type="component" value="Unassembled WGS sequence"/>
</dbReference>
<keyword evidence="1" id="KW-1133">Transmembrane helix</keyword>
<accession>A0A074RXQ3</accession>
<comment type="caution">
    <text evidence="2">The sequence shown here is derived from an EMBL/GenBank/DDBJ whole genome shotgun (WGS) entry which is preliminary data.</text>
</comment>
<reference evidence="2 3" key="1">
    <citation type="submission" date="2013-12" db="EMBL/GenBank/DDBJ databases">
        <authorList>
            <person name="Cubeta M."/>
            <person name="Pakala S."/>
            <person name="Fedorova N."/>
            <person name="Thomas E."/>
            <person name="Dean R."/>
            <person name="Jabaji S."/>
            <person name="Neate S."/>
            <person name="Toda T."/>
            <person name="Tavantzis S."/>
            <person name="Vilgalys R."/>
            <person name="Bharathan N."/>
            <person name="Pakala S."/>
            <person name="Losada L.S."/>
            <person name="Zafar N."/>
            <person name="Nierman W."/>
        </authorList>
    </citation>
    <scope>NUCLEOTIDE SEQUENCE [LARGE SCALE GENOMIC DNA]</scope>
    <source>
        <strain evidence="2 3">123E</strain>
    </source>
</reference>
<keyword evidence="1 2" id="KW-0812">Transmembrane</keyword>
<evidence type="ECO:0000256" key="1">
    <source>
        <dbReference type="SAM" id="Phobius"/>
    </source>
</evidence>
<dbReference type="HOGENOM" id="CLU_2110347_0_0_1"/>
<dbReference type="EMBL" id="AZST01000138">
    <property type="protein sequence ID" value="KEP51871.1"/>
    <property type="molecule type" value="Genomic_DNA"/>
</dbReference>
<feature type="transmembrane region" description="Helical" evidence="1">
    <location>
        <begin position="88"/>
        <end position="109"/>
    </location>
</feature>
<sequence>MRHPPMHRRDPLVRLPRRPLNKHPQHSFPLATCLMDPARASITDRKCDGVNCLNRISIPFLLVGICAPFMQFNRSIFSHISCTLCNPLLTSSYVCLCIHTLILSLYHIYRERSPV</sequence>
<keyword evidence="1" id="KW-0472">Membrane</keyword>
<gene>
    <name evidence="2" type="ORF">V565_054390</name>
</gene>
<evidence type="ECO:0000313" key="3">
    <source>
        <dbReference type="Proteomes" id="UP000027456"/>
    </source>
</evidence>
<protein>
    <submittedName>
        <fullName evidence="2">Putative transmembrane protein</fullName>
    </submittedName>
</protein>